<evidence type="ECO:0000256" key="10">
    <source>
        <dbReference type="ARBA" id="ARBA00022989"/>
    </source>
</evidence>
<dbReference type="RefSeq" id="WP_165420326.1">
    <property type="nucleotide sequence ID" value="NZ_SHKW01000002.1"/>
</dbReference>
<evidence type="ECO:0000256" key="3">
    <source>
        <dbReference type="ARBA" id="ARBA00012438"/>
    </source>
</evidence>
<evidence type="ECO:0000256" key="1">
    <source>
        <dbReference type="ARBA" id="ARBA00000085"/>
    </source>
</evidence>
<dbReference type="InterPro" id="IPR003594">
    <property type="entry name" value="HATPase_dom"/>
</dbReference>
<dbReference type="GO" id="GO:0030295">
    <property type="term" value="F:protein kinase activator activity"/>
    <property type="evidence" value="ECO:0007669"/>
    <property type="project" value="TreeGrafter"/>
</dbReference>
<keyword evidence="7" id="KW-0547">Nucleotide-binding</keyword>
<dbReference type="SUPFAM" id="SSF158472">
    <property type="entry name" value="HAMP domain-like"/>
    <property type="match status" value="1"/>
</dbReference>
<feature type="transmembrane region" description="Helical" evidence="14">
    <location>
        <begin position="211"/>
        <end position="232"/>
    </location>
</feature>
<keyword evidence="19" id="KW-1185">Reference proteome</keyword>
<feature type="domain" description="PAC" evidence="16">
    <location>
        <begin position="364"/>
        <end position="416"/>
    </location>
</feature>
<comment type="catalytic activity">
    <reaction evidence="1">
        <text>ATP + protein L-histidine = ADP + protein N-phospho-L-histidine.</text>
        <dbReference type="EC" id="2.7.13.3"/>
    </reaction>
</comment>
<dbReference type="PRINTS" id="PR00344">
    <property type="entry name" value="BCTRLSENSOR"/>
</dbReference>
<dbReference type="SMART" id="SM00387">
    <property type="entry name" value="HATPase_c"/>
    <property type="match status" value="1"/>
</dbReference>
<dbReference type="PANTHER" id="PTHR42878:SF7">
    <property type="entry name" value="SENSOR HISTIDINE KINASE GLRK"/>
    <property type="match status" value="1"/>
</dbReference>
<protein>
    <recommendedName>
        <fullName evidence="3">histidine kinase</fullName>
        <ecNumber evidence="3">2.7.13.3</ecNumber>
    </recommendedName>
</protein>
<keyword evidence="4" id="KW-0597">Phosphoprotein</keyword>
<evidence type="ECO:0000256" key="4">
    <source>
        <dbReference type="ARBA" id="ARBA00022553"/>
    </source>
</evidence>
<evidence type="ECO:0000259" key="17">
    <source>
        <dbReference type="PROSITE" id="PS50885"/>
    </source>
</evidence>
<dbReference type="PROSITE" id="PS50885">
    <property type="entry name" value="HAMP"/>
    <property type="match status" value="1"/>
</dbReference>
<dbReference type="InterPro" id="IPR000700">
    <property type="entry name" value="PAS-assoc_C"/>
</dbReference>
<dbReference type="SMART" id="SM00086">
    <property type="entry name" value="PAC"/>
    <property type="match status" value="1"/>
</dbReference>
<dbReference type="GO" id="GO:0000155">
    <property type="term" value="F:phosphorelay sensor kinase activity"/>
    <property type="evidence" value="ECO:0007669"/>
    <property type="project" value="InterPro"/>
</dbReference>
<dbReference type="CDD" id="cd00130">
    <property type="entry name" value="PAS"/>
    <property type="match status" value="1"/>
</dbReference>
<dbReference type="InterPro" id="IPR036097">
    <property type="entry name" value="HisK_dim/P_sf"/>
</dbReference>
<dbReference type="InterPro" id="IPR013655">
    <property type="entry name" value="PAS_fold_3"/>
</dbReference>
<evidence type="ECO:0000256" key="12">
    <source>
        <dbReference type="ARBA" id="ARBA00023136"/>
    </source>
</evidence>
<dbReference type="CDD" id="cd00082">
    <property type="entry name" value="HisKA"/>
    <property type="match status" value="1"/>
</dbReference>
<dbReference type="GO" id="GO:0000156">
    <property type="term" value="F:phosphorelay response regulator activity"/>
    <property type="evidence" value="ECO:0007669"/>
    <property type="project" value="TreeGrafter"/>
</dbReference>
<dbReference type="SMART" id="SM00388">
    <property type="entry name" value="HisKA"/>
    <property type="match status" value="1"/>
</dbReference>
<name>A0A4Q7YFQ8_9BACT</name>
<proteinExistence type="predicted"/>
<dbReference type="InterPro" id="IPR003660">
    <property type="entry name" value="HAMP_dom"/>
</dbReference>
<dbReference type="PROSITE" id="PS50109">
    <property type="entry name" value="HIS_KIN"/>
    <property type="match status" value="1"/>
</dbReference>
<dbReference type="Gene3D" id="6.10.340.10">
    <property type="match status" value="1"/>
</dbReference>
<evidence type="ECO:0000256" key="13">
    <source>
        <dbReference type="SAM" id="Coils"/>
    </source>
</evidence>
<evidence type="ECO:0000256" key="8">
    <source>
        <dbReference type="ARBA" id="ARBA00022777"/>
    </source>
</evidence>
<dbReference type="InterPro" id="IPR003661">
    <property type="entry name" value="HisK_dim/P_dom"/>
</dbReference>
<dbReference type="AlphaFoldDB" id="A0A4Q7YFQ8"/>
<dbReference type="InterPro" id="IPR035965">
    <property type="entry name" value="PAS-like_dom_sf"/>
</dbReference>
<dbReference type="Pfam" id="PF00672">
    <property type="entry name" value="HAMP"/>
    <property type="match status" value="1"/>
</dbReference>
<organism evidence="18 19">
    <name type="scientific">Edaphobacter modestus</name>
    <dbReference type="NCBI Taxonomy" id="388466"/>
    <lineage>
        <taxon>Bacteria</taxon>
        <taxon>Pseudomonadati</taxon>
        <taxon>Acidobacteriota</taxon>
        <taxon>Terriglobia</taxon>
        <taxon>Terriglobales</taxon>
        <taxon>Acidobacteriaceae</taxon>
        <taxon>Edaphobacter</taxon>
    </lineage>
</organism>
<evidence type="ECO:0000256" key="2">
    <source>
        <dbReference type="ARBA" id="ARBA00004141"/>
    </source>
</evidence>
<dbReference type="Pfam" id="PF02518">
    <property type="entry name" value="HATPase_c"/>
    <property type="match status" value="1"/>
</dbReference>
<dbReference type="SUPFAM" id="SSF55785">
    <property type="entry name" value="PYP-like sensor domain (PAS domain)"/>
    <property type="match status" value="1"/>
</dbReference>
<dbReference type="PANTHER" id="PTHR42878">
    <property type="entry name" value="TWO-COMPONENT HISTIDINE KINASE"/>
    <property type="match status" value="1"/>
</dbReference>
<sequence length="654" mass="73055">MDDVKKPKGGASPSVKVARMITLISNVDIKTRLTFCFVLIIALMSVGTGILLWQSHVMRTQANRLKEMDEQFMEVQRVRSLVLSFRNESQQVVRARNLARLQQEAPALRNQLNDSLRQTQTVFRGIEPNNILDPSVLPTLETIQGVLPSQLDSLTTLASVGDWEALRQRVDQPLDVLSGLSAELVDAASGDLQNKRSEAARQIERAQIRTLFILTAVGVLTIVVAALLGFGITQTITRPLRSLVDAASALASGEFSHHVPVQGRDELAHLSRVFNQTTIELQQLYENLQRSEQELRNVINAMPAMIWRATPRGDIDLWNRTMIESIGEPRETPGSLNLICRVDPEHVTSVQERWSQSVQLGIPYEDTYRMLANDGKYHWYLVRAEPFRDESENILNWYGMAVDIDEQKRAEDHLRETRIKLSRASRIATVAELSASIAHELNQPLMSVLANAQAGKRWLARNPPNVMETNASIDRILRDTRGADETMQRIRALFKREAFEKKEANIRDIVGEAVRLVQEDPNKREIPIDRRFDESLPPVSVDPIQIQEVFINLISNATEAMEDTGIPPLVKVRAAVTDQSEMLVQVIDNGPGVSDVEKIFDAFVTTKESGMGIGLAVSRSIVEAHGGRIWAENNQDGGTTFSIALPLSSLSHAS</sequence>
<dbReference type="NCBIfam" id="TIGR00229">
    <property type="entry name" value="sensory_box"/>
    <property type="match status" value="1"/>
</dbReference>
<accession>A0A4Q7YFQ8</accession>
<keyword evidence="13" id="KW-0175">Coiled coil</keyword>
<dbReference type="Pfam" id="PF08447">
    <property type="entry name" value="PAS_3"/>
    <property type="match status" value="1"/>
</dbReference>
<keyword evidence="11" id="KW-0902">Two-component regulatory system</keyword>
<dbReference type="GO" id="GO:0005524">
    <property type="term" value="F:ATP binding"/>
    <property type="evidence" value="ECO:0007669"/>
    <property type="project" value="UniProtKB-KW"/>
</dbReference>
<dbReference type="EMBL" id="SHKW01000002">
    <property type="protein sequence ID" value="RZU35604.1"/>
    <property type="molecule type" value="Genomic_DNA"/>
</dbReference>
<keyword evidence="10 14" id="KW-1133">Transmembrane helix</keyword>
<comment type="caution">
    <text evidence="18">The sequence shown here is derived from an EMBL/GenBank/DDBJ whole genome shotgun (WGS) entry which is preliminary data.</text>
</comment>
<dbReference type="SUPFAM" id="SSF47384">
    <property type="entry name" value="Homodimeric domain of signal transducing histidine kinase"/>
    <property type="match status" value="1"/>
</dbReference>
<evidence type="ECO:0000256" key="6">
    <source>
        <dbReference type="ARBA" id="ARBA00022692"/>
    </source>
</evidence>
<evidence type="ECO:0000259" key="16">
    <source>
        <dbReference type="PROSITE" id="PS50113"/>
    </source>
</evidence>
<evidence type="ECO:0000259" key="15">
    <source>
        <dbReference type="PROSITE" id="PS50109"/>
    </source>
</evidence>
<evidence type="ECO:0000313" key="18">
    <source>
        <dbReference type="EMBL" id="RZU35604.1"/>
    </source>
</evidence>
<comment type="subcellular location">
    <subcellularLocation>
        <location evidence="2">Membrane</location>
        <topology evidence="2">Multi-pass membrane protein</topology>
    </subcellularLocation>
</comment>
<evidence type="ECO:0000256" key="11">
    <source>
        <dbReference type="ARBA" id="ARBA00023012"/>
    </source>
</evidence>
<dbReference type="SMART" id="SM00304">
    <property type="entry name" value="HAMP"/>
    <property type="match status" value="1"/>
</dbReference>
<dbReference type="InterPro" id="IPR000014">
    <property type="entry name" value="PAS"/>
</dbReference>
<dbReference type="CDD" id="cd06225">
    <property type="entry name" value="HAMP"/>
    <property type="match status" value="1"/>
</dbReference>
<dbReference type="InterPro" id="IPR005467">
    <property type="entry name" value="His_kinase_dom"/>
</dbReference>
<dbReference type="GO" id="GO:0016020">
    <property type="term" value="C:membrane"/>
    <property type="evidence" value="ECO:0007669"/>
    <property type="project" value="UniProtKB-SubCell"/>
</dbReference>
<dbReference type="SUPFAM" id="SSF55874">
    <property type="entry name" value="ATPase domain of HSP90 chaperone/DNA topoisomerase II/histidine kinase"/>
    <property type="match status" value="1"/>
</dbReference>
<dbReference type="Proteomes" id="UP000292958">
    <property type="component" value="Unassembled WGS sequence"/>
</dbReference>
<keyword evidence="8" id="KW-0418">Kinase</keyword>
<keyword evidence="9" id="KW-0067">ATP-binding</keyword>
<keyword evidence="5" id="KW-0808">Transferase</keyword>
<dbReference type="Gene3D" id="3.30.450.20">
    <property type="entry name" value="PAS domain"/>
    <property type="match status" value="1"/>
</dbReference>
<dbReference type="PROSITE" id="PS50113">
    <property type="entry name" value="PAC"/>
    <property type="match status" value="1"/>
</dbReference>
<keyword evidence="6 14" id="KW-0812">Transmembrane</keyword>
<feature type="domain" description="Histidine kinase" evidence="15">
    <location>
        <begin position="436"/>
        <end position="649"/>
    </location>
</feature>
<reference evidence="18 19" key="1">
    <citation type="submission" date="2019-02" db="EMBL/GenBank/DDBJ databases">
        <title>Genomic Encyclopedia of Archaeal and Bacterial Type Strains, Phase II (KMG-II): from individual species to whole genera.</title>
        <authorList>
            <person name="Goeker M."/>
        </authorList>
    </citation>
    <scope>NUCLEOTIDE SEQUENCE [LARGE SCALE GENOMIC DNA]</scope>
    <source>
        <strain evidence="18 19">DSM 18101</strain>
    </source>
</reference>
<dbReference type="InterPro" id="IPR004358">
    <property type="entry name" value="Sig_transdc_His_kin-like_C"/>
</dbReference>
<keyword evidence="12 14" id="KW-0472">Membrane</keyword>
<dbReference type="InterPro" id="IPR050351">
    <property type="entry name" value="BphY/WalK/GraS-like"/>
</dbReference>
<evidence type="ECO:0000256" key="7">
    <source>
        <dbReference type="ARBA" id="ARBA00022741"/>
    </source>
</evidence>
<dbReference type="Gene3D" id="1.10.287.130">
    <property type="match status" value="1"/>
</dbReference>
<feature type="coiled-coil region" evidence="13">
    <location>
        <begin position="274"/>
        <end position="301"/>
    </location>
</feature>
<dbReference type="InterPro" id="IPR001610">
    <property type="entry name" value="PAC"/>
</dbReference>
<dbReference type="EC" id="2.7.13.3" evidence="3"/>
<dbReference type="Gene3D" id="3.30.565.10">
    <property type="entry name" value="Histidine kinase-like ATPase, C-terminal domain"/>
    <property type="match status" value="1"/>
</dbReference>
<evidence type="ECO:0000313" key="19">
    <source>
        <dbReference type="Proteomes" id="UP000292958"/>
    </source>
</evidence>
<evidence type="ECO:0000256" key="14">
    <source>
        <dbReference type="SAM" id="Phobius"/>
    </source>
</evidence>
<dbReference type="GO" id="GO:0007234">
    <property type="term" value="P:osmosensory signaling via phosphorelay pathway"/>
    <property type="evidence" value="ECO:0007669"/>
    <property type="project" value="TreeGrafter"/>
</dbReference>
<feature type="domain" description="HAMP" evidence="17">
    <location>
        <begin position="234"/>
        <end position="286"/>
    </location>
</feature>
<evidence type="ECO:0000256" key="5">
    <source>
        <dbReference type="ARBA" id="ARBA00022679"/>
    </source>
</evidence>
<feature type="transmembrane region" description="Helical" evidence="14">
    <location>
        <begin position="32"/>
        <end position="53"/>
    </location>
</feature>
<gene>
    <name evidence="18" type="ORF">BDD14_5683</name>
</gene>
<dbReference type="InterPro" id="IPR036890">
    <property type="entry name" value="HATPase_C_sf"/>
</dbReference>
<evidence type="ECO:0000256" key="9">
    <source>
        <dbReference type="ARBA" id="ARBA00022840"/>
    </source>
</evidence>